<organism evidence="3 5">
    <name type="scientific">Devosia limi DSM 17137</name>
    <dbReference type="NCBI Taxonomy" id="1121477"/>
    <lineage>
        <taxon>Bacteria</taxon>
        <taxon>Pseudomonadati</taxon>
        <taxon>Pseudomonadota</taxon>
        <taxon>Alphaproteobacteria</taxon>
        <taxon>Hyphomicrobiales</taxon>
        <taxon>Devosiaceae</taxon>
        <taxon>Devosia</taxon>
    </lineage>
</organism>
<dbReference type="PRINTS" id="PR00080">
    <property type="entry name" value="SDRFAMILY"/>
</dbReference>
<evidence type="ECO:0000313" key="5">
    <source>
        <dbReference type="Proteomes" id="UP000033608"/>
    </source>
</evidence>
<dbReference type="PATRIC" id="fig|1121477.3.peg.3261"/>
<evidence type="ECO:0000256" key="2">
    <source>
        <dbReference type="ARBA" id="ARBA00023002"/>
    </source>
</evidence>
<dbReference type="InterPro" id="IPR036291">
    <property type="entry name" value="NAD(P)-bd_dom_sf"/>
</dbReference>
<evidence type="ECO:0000256" key="1">
    <source>
        <dbReference type="ARBA" id="ARBA00006484"/>
    </source>
</evidence>
<comment type="similarity">
    <text evidence="1">Belongs to the short-chain dehydrogenases/reductases (SDR) family.</text>
</comment>
<name>A0A0F5LRW0_9HYPH</name>
<evidence type="ECO:0000313" key="4">
    <source>
        <dbReference type="EMBL" id="SHF61155.1"/>
    </source>
</evidence>
<dbReference type="FunFam" id="3.40.50.720:FF:000084">
    <property type="entry name" value="Short-chain dehydrogenase reductase"/>
    <property type="match status" value="1"/>
</dbReference>
<gene>
    <name evidence="4" type="ORF">SAMN02745223_03106</name>
    <name evidence="3" type="ORF">VW29_10650</name>
</gene>
<dbReference type="Proteomes" id="UP000184533">
    <property type="component" value="Unassembled WGS sequence"/>
</dbReference>
<accession>A0A0F5LRW0</accession>
<keyword evidence="5" id="KW-1185">Reference proteome</keyword>
<dbReference type="PANTHER" id="PTHR24321">
    <property type="entry name" value="DEHYDROGENASES, SHORT CHAIN"/>
    <property type="match status" value="1"/>
</dbReference>
<dbReference type="AlphaFoldDB" id="A0A0F5LRW0"/>
<dbReference type="Gene3D" id="3.40.50.720">
    <property type="entry name" value="NAD(P)-binding Rossmann-like Domain"/>
    <property type="match status" value="1"/>
</dbReference>
<dbReference type="STRING" id="1121477.SAMN02745223_03106"/>
<reference evidence="4 6" key="2">
    <citation type="submission" date="2016-11" db="EMBL/GenBank/DDBJ databases">
        <authorList>
            <person name="Jaros S."/>
            <person name="Januszkiewicz K."/>
            <person name="Wedrychowicz H."/>
        </authorList>
    </citation>
    <scope>NUCLEOTIDE SEQUENCE [LARGE SCALE GENOMIC DNA]</scope>
    <source>
        <strain evidence="4 6">DSM 17137</strain>
    </source>
</reference>
<reference evidence="3 5" key="1">
    <citation type="submission" date="2015-03" db="EMBL/GenBank/DDBJ databases">
        <authorList>
            <person name="Hassan Y.I."/>
            <person name="Lepp D."/>
            <person name="Zhou T."/>
        </authorList>
    </citation>
    <scope>NUCLEOTIDE SEQUENCE [LARGE SCALE GENOMIC DNA]</scope>
    <source>
        <strain evidence="3 5">DSM 17137</strain>
    </source>
</reference>
<dbReference type="SUPFAM" id="SSF51735">
    <property type="entry name" value="NAD(P)-binding Rossmann-fold domains"/>
    <property type="match status" value="1"/>
</dbReference>
<dbReference type="Pfam" id="PF13561">
    <property type="entry name" value="adh_short_C2"/>
    <property type="match status" value="1"/>
</dbReference>
<proteinExistence type="inferred from homology"/>
<sequence length="261" mass="27790">MNLKNKTAVVTGAARGQGLAEAKLLAEKGASVIICDVLEAEGREAANTLVSGGLDIRFARLDVALEDDWDRVADLVREQSDSLEILVNNAGIINRSSIADTSLEAWSRLMSINVTGAFLGIKKLAPLLGLRGGAVVNISSNSAFSAHYDPGYTASKWALRGLTRAAAMEFAGQKIRVNAVCPGLVLTDLNAEAPHLKPMIEMTPLKRAASVDEIAYLVAYLVSDEASFVTGEDFVIDGGFTAGAAYRRVSEEAGLQRDRDH</sequence>
<dbReference type="RefSeq" id="WP_046135290.1">
    <property type="nucleotide sequence ID" value="NZ_FQVC01000010.1"/>
</dbReference>
<evidence type="ECO:0000313" key="3">
    <source>
        <dbReference type="EMBL" id="KKB84407.1"/>
    </source>
</evidence>
<dbReference type="PANTHER" id="PTHR24321:SF8">
    <property type="entry name" value="ESTRADIOL 17-BETA-DEHYDROGENASE 8-RELATED"/>
    <property type="match status" value="1"/>
</dbReference>
<dbReference type="EMBL" id="LAJF01000076">
    <property type="protein sequence ID" value="KKB84407.1"/>
    <property type="molecule type" value="Genomic_DNA"/>
</dbReference>
<dbReference type="EMBL" id="FQVC01000010">
    <property type="protein sequence ID" value="SHF61155.1"/>
    <property type="molecule type" value="Genomic_DNA"/>
</dbReference>
<dbReference type="GO" id="GO:0016491">
    <property type="term" value="F:oxidoreductase activity"/>
    <property type="evidence" value="ECO:0007669"/>
    <property type="project" value="UniProtKB-KW"/>
</dbReference>
<dbReference type="InterPro" id="IPR002347">
    <property type="entry name" value="SDR_fam"/>
</dbReference>
<dbReference type="PRINTS" id="PR00081">
    <property type="entry name" value="GDHRDH"/>
</dbReference>
<dbReference type="OrthoDB" id="9779623at2"/>
<dbReference type="InterPro" id="IPR020904">
    <property type="entry name" value="Sc_DH/Rdtase_CS"/>
</dbReference>
<dbReference type="Proteomes" id="UP000033608">
    <property type="component" value="Unassembled WGS sequence"/>
</dbReference>
<dbReference type="PROSITE" id="PS00061">
    <property type="entry name" value="ADH_SHORT"/>
    <property type="match status" value="1"/>
</dbReference>
<keyword evidence="2" id="KW-0560">Oxidoreductase</keyword>
<evidence type="ECO:0000313" key="6">
    <source>
        <dbReference type="Proteomes" id="UP000184533"/>
    </source>
</evidence>
<protein>
    <submittedName>
        <fullName evidence="3">Cyclopentanol dehydrogenase</fullName>
    </submittedName>
    <submittedName>
        <fullName evidence="4">NAD(P)-dependent dehydrogenase, short-chain alcohol dehydrogenase family</fullName>
    </submittedName>
</protein>